<reference evidence="2 3" key="1">
    <citation type="submission" date="2014-02" db="EMBL/GenBank/DDBJ databases">
        <title>Single nucleus genome sequencing reveals high similarity among nuclei of an endomycorrhizal fungus.</title>
        <authorList>
            <person name="Lin K."/>
            <person name="Geurts R."/>
            <person name="Zhang Z."/>
            <person name="Limpens E."/>
            <person name="Saunders D.G."/>
            <person name="Mu D."/>
            <person name="Pang E."/>
            <person name="Cao H."/>
            <person name="Cha H."/>
            <person name="Lin T."/>
            <person name="Zhou Q."/>
            <person name="Shang Y."/>
            <person name="Li Y."/>
            <person name="Ivanov S."/>
            <person name="Sharma T."/>
            <person name="Velzen R.V."/>
            <person name="Ruijter N.D."/>
            <person name="Aanen D.K."/>
            <person name="Win J."/>
            <person name="Kamoun S."/>
            <person name="Bisseling T."/>
            <person name="Huang S."/>
        </authorList>
    </citation>
    <scope>NUCLEOTIDE SEQUENCE [LARGE SCALE GENOMIC DNA]</scope>
    <source>
        <strain evidence="3">DAOM197198w</strain>
    </source>
</reference>
<dbReference type="AlphaFoldDB" id="A0A015LGV6"/>
<accession>A0A015LGV6</accession>
<keyword evidence="3" id="KW-1185">Reference proteome</keyword>
<dbReference type="Proteomes" id="UP000022910">
    <property type="component" value="Unassembled WGS sequence"/>
</dbReference>
<dbReference type="STRING" id="1432141.A0A015LGV6"/>
<gene>
    <name evidence="2" type="ORF">RirG_010570</name>
</gene>
<evidence type="ECO:0000313" key="2">
    <source>
        <dbReference type="EMBL" id="EXX78914.1"/>
    </source>
</evidence>
<proteinExistence type="predicted"/>
<dbReference type="EMBL" id="JEMT01007072">
    <property type="protein sequence ID" value="EXX78914.1"/>
    <property type="molecule type" value="Genomic_DNA"/>
</dbReference>
<protein>
    <submittedName>
        <fullName evidence="2">Uncharacterized protein</fullName>
    </submittedName>
</protein>
<comment type="caution">
    <text evidence="2">The sequence shown here is derived from an EMBL/GenBank/DDBJ whole genome shotgun (WGS) entry which is preliminary data.</text>
</comment>
<evidence type="ECO:0000313" key="3">
    <source>
        <dbReference type="Proteomes" id="UP000022910"/>
    </source>
</evidence>
<dbReference type="OrthoDB" id="2450055at2759"/>
<sequence>MKREKHTHSVISQVVCRFIEGQFASFNDSLKKCGPSITKVKEWASFAGQDACIPSQLNLDSFLEMQTMTESDISNDELVSSEKQPRKSPNKISQSIASISELQKAVMNNKLQETEPLTEECEKIEENFWT</sequence>
<feature type="region of interest" description="Disordered" evidence="1">
    <location>
        <begin position="73"/>
        <end position="93"/>
    </location>
</feature>
<evidence type="ECO:0000256" key="1">
    <source>
        <dbReference type="SAM" id="MobiDB-lite"/>
    </source>
</evidence>
<name>A0A015LGV6_RHIIW</name>
<dbReference type="HOGENOM" id="CLU_1939291_0_0_1"/>
<feature type="compositionally biased region" description="Polar residues" evidence="1">
    <location>
        <begin position="73"/>
        <end position="82"/>
    </location>
</feature>
<organism evidence="2 3">
    <name type="scientific">Rhizophagus irregularis (strain DAOM 197198w)</name>
    <name type="common">Glomus intraradices</name>
    <dbReference type="NCBI Taxonomy" id="1432141"/>
    <lineage>
        <taxon>Eukaryota</taxon>
        <taxon>Fungi</taxon>
        <taxon>Fungi incertae sedis</taxon>
        <taxon>Mucoromycota</taxon>
        <taxon>Glomeromycotina</taxon>
        <taxon>Glomeromycetes</taxon>
        <taxon>Glomerales</taxon>
        <taxon>Glomeraceae</taxon>
        <taxon>Rhizophagus</taxon>
    </lineage>
</organism>